<evidence type="ECO:0000313" key="1">
    <source>
        <dbReference type="EMBL" id="MBC2004412.1"/>
    </source>
</evidence>
<dbReference type="RefSeq" id="WP_185533540.1">
    <property type="nucleotide sequence ID" value="NZ_JAARWW010000005.1"/>
</dbReference>
<gene>
    <name evidence="1" type="ORF">HCA78_11580</name>
</gene>
<sequence>MMSEENKVYSTALTKISNTYAPMIESQLVGNGIKMDDYSKQCVMSAISAINNVLTAKNISWSDPQLDQSNVTQNLLTIASLQLNAAANPREVYFQIRSVNTNRKGDDGKYIWKKQIEMGIEGDGNDAILSRFGRDVKEVKQFWEVRENDKFSYPEFNGIELTPPKWSPTGQGKVIKVVYPIVRENDSVDYHIAERADVVRNLIAHIKNNLMNETFGIAKSRFDADYKQKKEIDEKKQEIIQKAAGKDLDAILDDTGLQEYISPAWKDPQSRESMIIRKMRNNITKKIPKDFGNAFLQLQYSEQDDSYQRVRKEIVENANQEIIDVEYESVEYDPVVTEGKIIENDLVAKEVAKEVPTGTAPIEPVIQQETTTEQVIDKSVDPFR</sequence>
<evidence type="ECO:0008006" key="3">
    <source>
        <dbReference type="Google" id="ProtNLM"/>
    </source>
</evidence>
<name>A0A842D0K9_9LIST</name>
<proteinExistence type="predicted"/>
<dbReference type="EMBL" id="JAARWW010000005">
    <property type="protein sequence ID" value="MBC2004412.1"/>
    <property type="molecule type" value="Genomic_DNA"/>
</dbReference>
<accession>A0A842D0K9</accession>
<dbReference type="AlphaFoldDB" id="A0A842D0K9"/>
<dbReference type="Proteomes" id="UP000546806">
    <property type="component" value="Unassembled WGS sequence"/>
</dbReference>
<organism evidence="1 2">
    <name type="scientific">Listeria booriae</name>
    <dbReference type="NCBI Taxonomy" id="1552123"/>
    <lineage>
        <taxon>Bacteria</taxon>
        <taxon>Bacillati</taxon>
        <taxon>Bacillota</taxon>
        <taxon>Bacilli</taxon>
        <taxon>Bacillales</taxon>
        <taxon>Listeriaceae</taxon>
        <taxon>Listeria</taxon>
    </lineage>
</organism>
<evidence type="ECO:0000313" key="2">
    <source>
        <dbReference type="Proteomes" id="UP000546806"/>
    </source>
</evidence>
<reference evidence="1 2" key="1">
    <citation type="submission" date="2020-03" db="EMBL/GenBank/DDBJ databases">
        <title>Soil Listeria distribution.</title>
        <authorList>
            <person name="Liao J."/>
            <person name="Wiedmann M."/>
        </authorList>
    </citation>
    <scope>NUCLEOTIDE SEQUENCE [LARGE SCALE GENOMIC DNA]</scope>
    <source>
        <strain evidence="1 2">FSL L7-0435</strain>
    </source>
</reference>
<comment type="caution">
    <text evidence="1">The sequence shown here is derived from an EMBL/GenBank/DDBJ whole genome shotgun (WGS) entry which is preliminary data.</text>
</comment>
<protein>
    <recommendedName>
        <fullName evidence="3">Recombinase RecT</fullName>
    </recommendedName>
</protein>